<sequence length="150" mass="16038">MSKRLPCLALFSALLFSGMVQAQVQASQAWARATVAQQKATGVFLTLTAAKDARLVELSSPVAGIAEVHEMVMDGSTMKMRALPVLALQAGKPVELKPGGLHLMLMDLKRPIAAGDLVPLSLVFEDAARQRQTLELQVPARQLGTMPAVH</sequence>
<evidence type="ECO:0000313" key="2">
    <source>
        <dbReference type="EMBL" id="MDT9001399.1"/>
    </source>
</evidence>
<dbReference type="PANTHER" id="PTHR36302">
    <property type="entry name" value="BLR7088 PROTEIN"/>
    <property type="match status" value="1"/>
</dbReference>
<dbReference type="InterPro" id="IPR058248">
    <property type="entry name" value="Lxx211020-like"/>
</dbReference>
<organism evidence="2 3">
    <name type="scientific">Roseateles aquae</name>
    <dbReference type="NCBI Taxonomy" id="3077235"/>
    <lineage>
        <taxon>Bacteria</taxon>
        <taxon>Pseudomonadati</taxon>
        <taxon>Pseudomonadota</taxon>
        <taxon>Betaproteobacteria</taxon>
        <taxon>Burkholderiales</taxon>
        <taxon>Sphaerotilaceae</taxon>
        <taxon>Roseateles</taxon>
    </lineage>
</organism>
<dbReference type="InterPro" id="IPR036182">
    <property type="entry name" value="PCuAC_sf"/>
</dbReference>
<dbReference type="EMBL" id="JAVXZY010000009">
    <property type="protein sequence ID" value="MDT9001399.1"/>
    <property type="molecule type" value="Genomic_DNA"/>
</dbReference>
<comment type="caution">
    <text evidence="2">The sequence shown here is derived from an EMBL/GenBank/DDBJ whole genome shotgun (WGS) entry which is preliminary data.</text>
</comment>
<gene>
    <name evidence="2" type="ORF">RQP53_19115</name>
</gene>
<reference evidence="2" key="1">
    <citation type="submission" date="2023-09" db="EMBL/GenBank/DDBJ databases">
        <title>Paucibacter sp. APW11 Genome sequencing and assembly.</title>
        <authorList>
            <person name="Kim I."/>
        </authorList>
    </citation>
    <scope>NUCLEOTIDE SEQUENCE</scope>
    <source>
        <strain evidence="2">APW11</strain>
    </source>
</reference>
<proteinExistence type="predicted"/>
<dbReference type="PANTHER" id="PTHR36302:SF1">
    <property type="entry name" value="COPPER CHAPERONE PCU(A)C"/>
    <property type="match status" value="1"/>
</dbReference>
<accession>A0ABU3PFQ0</accession>
<protein>
    <submittedName>
        <fullName evidence="2">Copper chaperone PCu(A)C</fullName>
    </submittedName>
</protein>
<keyword evidence="1" id="KW-0732">Signal</keyword>
<dbReference type="Pfam" id="PF04314">
    <property type="entry name" value="PCuAC"/>
    <property type="match status" value="1"/>
</dbReference>
<dbReference type="InterPro" id="IPR007410">
    <property type="entry name" value="LpqE-like"/>
</dbReference>
<evidence type="ECO:0000256" key="1">
    <source>
        <dbReference type="SAM" id="SignalP"/>
    </source>
</evidence>
<feature type="signal peptide" evidence="1">
    <location>
        <begin position="1"/>
        <end position="22"/>
    </location>
</feature>
<feature type="chain" id="PRO_5047337112" evidence="1">
    <location>
        <begin position="23"/>
        <end position="150"/>
    </location>
</feature>
<dbReference type="Proteomes" id="UP001246372">
    <property type="component" value="Unassembled WGS sequence"/>
</dbReference>
<dbReference type="Gene3D" id="2.60.40.1890">
    <property type="entry name" value="PCu(A)C copper chaperone"/>
    <property type="match status" value="1"/>
</dbReference>
<keyword evidence="3" id="KW-1185">Reference proteome</keyword>
<name>A0ABU3PFQ0_9BURK</name>
<evidence type="ECO:0000313" key="3">
    <source>
        <dbReference type="Proteomes" id="UP001246372"/>
    </source>
</evidence>
<dbReference type="SUPFAM" id="SSF110087">
    <property type="entry name" value="DR1885-like metal-binding protein"/>
    <property type="match status" value="1"/>
</dbReference>
<dbReference type="RefSeq" id="WP_315652286.1">
    <property type="nucleotide sequence ID" value="NZ_JAVXZY010000009.1"/>
</dbReference>